<sequence length="290" mass="30537">MRFSVILPFTLLGSMVLGAALPTKKEDEGEPVPVGPDAISQALDAITDRIKSLNETVSTFEGGDIKGVFELLEIKSKTDQVNDAINNSSAVVNKTGKLDVAASTTVGTKILGLQPDIFSLLDNVKSKKPEAEKAGFGLLDVVTLLRGELTKTKEITRQLGSAFTASLDVALAPQAGPVNQGIQDRFTSTIDVYQGEFGLIQLPEKIVDILGAFLRIIGPQMAMNGQGDEMREMVNKYGGKGGGGGGGGGDDNSSSSDTKGDAPVSESGMMGGGMMGRMMSRYRSFMEDGY</sequence>
<accession>A0ABR1L9Q2</accession>
<name>A0ABR1L9Q2_9PEZI</name>
<dbReference type="EMBL" id="JBBPEH010000011">
    <property type="protein sequence ID" value="KAK7531968.1"/>
    <property type="molecule type" value="Genomic_DNA"/>
</dbReference>
<dbReference type="GeneID" id="92036218"/>
<protein>
    <submittedName>
        <fullName evidence="3">Uncharacterized protein</fullName>
    </submittedName>
</protein>
<organism evidence="3 4">
    <name type="scientific">Phyllosticta citribraziliensis</name>
    <dbReference type="NCBI Taxonomy" id="989973"/>
    <lineage>
        <taxon>Eukaryota</taxon>
        <taxon>Fungi</taxon>
        <taxon>Dikarya</taxon>
        <taxon>Ascomycota</taxon>
        <taxon>Pezizomycotina</taxon>
        <taxon>Dothideomycetes</taxon>
        <taxon>Dothideomycetes incertae sedis</taxon>
        <taxon>Botryosphaeriales</taxon>
        <taxon>Phyllostictaceae</taxon>
        <taxon>Phyllosticta</taxon>
    </lineage>
</organism>
<dbReference type="Pfam" id="PF12296">
    <property type="entry name" value="HsbA"/>
    <property type="match status" value="1"/>
</dbReference>
<evidence type="ECO:0000256" key="1">
    <source>
        <dbReference type="SAM" id="MobiDB-lite"/>
    </source>
</evidence>
<feature type="region of interest" description="Disordered" evidence="1">
    <location>
        <begin position="233"/>
        <end position="275"/>
    </location>
</feature>
<dbReference type="Proteomes" id="UP001360953">
    <property type="component" value="Unassembled WGS sequence"/>
</dbReference>
<evidence type="ECO:0000313" key="3">
    <source>
        <dbReference type="EMBL" id="KAK7531968.1"/>
    </source>
</evidence>
<feature type="chain" id="PRO_5045790401" evidence="2">
    <location>
        <begin position="21"/>
        <end position="290"/>
    </location>
</feature>
<gene>
    <name evidence="3" type="ORF">J3D65DRAFT_670616</name>
</gene>
<keyword evidence="4" id="KW-1185">Reference proteome</keyword>
<dbReference type="PANTHER" id="PTHR38123">
    <property type="entry name" value="CELL WALL SERINE-THREONINE-RICH GALACTOMANNOPROTEIN MP1 (AFU_ORTHOLOGUE AFUA_4G03240)"/>
    <property type="match status" value="1"/>
</dbReference>
<comment type="caution">
    <text evidence="3">The sequence shown here is derived from an EMBL/GenBank/DDBJ whole genome shotgun (WGS) entry which is preliminary data.</text>
</comment>
<evidence type="ECO:0000313" key="4">
    <source>
        <dbReference type="Proteomes" id="UP001360953"/>
    </source>
</evidence>
<dbReference type="RefSeq" id="XP_066651638.1">
    <property type="nucleotide sequence ID" value="XM_066803312.1"/>
</dbReference>
<dbReference type="InterPro" id="IPR021054">
    <property type="entry name" value="Cell_wall_mannoprotein_1"/>
</dbReference>
<evidence type="ECO:0000256" key="2">
    <source>
        <dbReference type="SAM" id="SignalP"/>
    </source>
</evidence>
<feature type="signal peptide" evidence="2">
    <location>
        <begin position="1"/>
        <end position="20"/>
    </location>
</feature>
<proteinExistence type="predicted"/>
<feature type="compositionally biased region" description="Gly residues" evidence="1">
    <location>
        <begin position="238"/>
        <end position="250"/>
    </location>
</feature>
<dbReference type="PANTHER" id="PTHR38123:SF1">
    <property type="entry name" value="HYDROPHOBIC SURFACE BINDING PROTEIN"/>
    <property type="match status" value="1"/>
</dbReference>
<reference evidence="3 4" key="1">
    <citation type="submission" date="2024-04" db="EMBL/GenBank/DDBJ databases">
        <title>Phyllosticta paracitricarpa is synonymous to the EU quarantine fungus P. citricarpa based on phylogenomic analyses.</title>
        <authorList>
            <consortium name="Lawrence Berkeley National Laboratory"/>
            <person name="Van ingen-buijs V.A."/>
            <person name="Van westerhoven A.C."/>
            <person name="Haridas S."/>
            <person name="Skiadas P."/>
            <person name="Martin F."/>
            <person name="Groenewald J.Z."/>
            <person name="Crous P.W."/>
            <person name="Seidl M.F."/>
        </authorList>
    </citation>
    <scope>NUCLEOTIDE SEQUENCE [LARGE SCALE GENOMIC DNA]</scope>
    <source>
        <strain evidence="3 4">CPC 17464</strain>
    </source>
</reference>
<keyword evidence="2" id="KW-0732">Signal</keyword>
<dbReference type="Gene3D" id="1.20.1280.140">
    <property type="match status" value="1"/>
</dbReference>